<organism evidence="1 2">
    <name type="scientific">Scutellospora calospora</name>
    <dbReference type="NCBI Taxonomy" id="85575"/>
    <lineage>
        <taxon>Eukaryota</taxon>
        <taxon>Fungi</taxon>
        <taxon>Fungi incertae sedis</taxon>
        <taxon>Mucoromycota</taxon>
        <taxon>Glomeromycotina</taxon>
        <taxon>Glomeromycetes</taxon>
        <taxon>Diversisporales</taxon>
        <taxon>Gigasporaceae</taxon>
        <taxon>Scutellospora</taxon>
    </lineage>
</organism>
<keyword evidence="2" id="KW-1185">Reference proteome</keyword>
<reference evidence="1" key="1">
    <citation type="submission" date="2021-06" db="EMBL/GenBank/DDBJ databases">
        <authorList>
            <person name="Kallberg Y."/>
            <person name="Tangrot J."/>
            <person name="Rosling A."/>
        </authorList>
    </citation>
    <scope>NUCLEOTIDE SEQUENCE</scope>
    <source>
        <strain evidence="1">AU212A</strain>
    </source>
</reference>
<protein>
    <submittedName>
        <fullName evidence="1">6003_t:CDS:1</fullName>
    </submittedName>
</protein>
<accession>A0ACA9N4R8</accession>
<evidence type="ECO:0000313" key="1">
    <source>
        <dbReference type="EMBL" id="CAG8634485.1"/>
    </source>
</evidence>
<feature type="non-terminal residue" evidence="1">
    <location>
        <position position="88"/>
    </location>
</feature>
<comment type="caution">
    <text evidence="1">The sequence shown here is derived from an EMBL/GenBank/DDBJ whole genome shotgun (WGS) entry which is preliminary data.</text>
</comment>
<name>A0ACA9N4R8_9GLOM</name>
<dbReference type="EMBL" id="CAJVPM010020362">
    <property type="protein sequence ID" value="CAG8634485.1"/>
    <property type="molecule type" value="Genomic_DNA"/>
</dbReference>
<gene>
    <name evidence="1" type="ORF">SCALOS_LOCUS8091</name>
</gene>
<proteinExistence type="predicted"/>
<dbReference type="Proteomes" id="UP000789860">
    <property type="component" value="Unassembled WGS sequence"/>
</dbReference>
<sequence>PNNPENLTDIYDGRIWKTFQDPNEDLLFFWEELLDTIYTIICNLPRDEQFKPLNILTLALIPRPNKPKLHQLNHYLALLIDQLVDLWN</sequence>
<feature type="non-terminal residue" evidence="1">
    <location>
        <position position="1"/>
    </location>
</feature>
<evidence type="ECO:0000313" key="2">
    <source>
        <dbReference type="Proteomes" id="UP000789860"/>
    </source>
</evidence>